<dbReference type="RefSeq" id="WP_088390426.1">
    <property type="nucleotide sequence ID" value="NZ_MTCZ01000007.1"/>
</dbReference>
<feature type="signal peptide" evidence="2">
    <location>
        <begin position="1"/>
        <end position="21"/>
    </location>
</feature>
<name>A0A246GLG7_9FLAO</name>
<accession>A0A246GLG7</accession>
<feature type="chain" id="PRO_5013213031" evidence="2">
    <location>
        <begin position="22"/>
        <end position="193"/>
    </location>
</feature>
<dbReference type="AlphaFoldDB" id="A0A246GLG7"/>
<reference evidence="3 4" key="1">
    <citation type="journal article" date="2017" name="Infect. Genet. Evol.">
        <title>Comparative genome analysis of fish pathogen Flavobacterium columnare reveals extensive sequence diversity within the species.</title>
        <authorList>
            <person name="Kayansamruaj P."/>
            <person name="Dong H.T."/>
            <person name="Hirono I."/>
            <person name="Kondo H."/>
            <person name="Senapin S."/>
            <person name="Rodkhum C."/>
        </authorList>
    </citation>
    <scope>NUCLEOTIDE SEQUENCE [LARGE SCALE GENOMIC DNA]</scope>
    <source>
        <strain evidence="3 4">1215</strain>
    </source>
</reference>
<evidence type="ECO:0000313" key="4">
    <source>
        <dbReference type="Proteomes" id="UP000197768"/>
    </source>
</evidence>
<comment type="caution">
    <text evidence="3">The sequence shown here is derived from an EMBL/GenBank/DDBJ whole genome shotgun (WGS) entry which is preliminary data.</text>
</comment>
<gene>
    <name evidence="3" type="ORF">BWK59_01675</name>
</gene>
<protein>
    <submittedName>
        <fullName evidence="3">Uncharacterized protein</fullName>
    </submittedName>
</protein>
<feature type="region of interest" description="Disordered" evidence="1">
    <location>
        <begin position="153"/>
        <end position="193"/>
    </location>
</feature>
<sequence length="193" mass="23995">MKKLSLIIGIFLVIISFQSSAQVSVNVNIGAPPNWCTNYSENRVQYIYLPELECYYDNFDQVYVYWGPRGWSRSNYLPDYGRGYDIHRAPRVIIDYRGNCPWTHFNYHKKQYWRNNYRNYHSEYYGPVHSRRGDYVTYPSRYREYEHDNYYKRNDDRYEERDENHTYHRDQKEYKYDERDYDRREGRGHGRRF</sequence>
<evidence type="ECO:0000256" key="2">
    <source>
        <dbReference type="SAM" id="SignalP"/>
    </source>
</evidence>
<organism evidence="3 4">
    <name type="scientific">Flavobacterium davisii</name>
    <dbReference type="NCBI Taxonomy" id="2906077"/>
    <lineage>
        <taxon>Bacteria</taxon>
        <taxon>Pseudomonadati</taxon>
        <taxon>Bacteroidota</taxon>
        <taxon>Flavobacteriia</taxon>
        <taxon>Flavobacteriales</taxon>
        <taxon>Flavobacteriaceae</taxon>
        <taxon>Flavobacterium</taxon>
    </lineage>
</organism>
<evidence type="ECO:0000256" key="1">
    <source>
        <dbReference type="SAM" id="MobiDB-lite"/>
    </source>
</evidence>
<dbReference type="Proteomes" id="UP000197768">
    <property type="component" value="Unassembled WGS sequence"/>
</dbReference>
<evidence type="ECO:0000313" key="3">
    <source>
        <dbReference type="EMBL" id="OWP85109.1"/>
    </source>
</evidence>
<keyword evidence="2" id="KW-0732">Signal</keyword>
<dbReference type="EMBL" id="MTCZ01000007">
    <property type="protein sequence ID" value="OWP85109.1"/>
    <property type="molecule type" value="Genomic_DNA"/>
</dbReference>
<proteinExistence type="predicted"/>